<evidence type="ECO:0000256" key="5">
    <source>
        <dbReference type="ARBA" id="ARBA00023128"/>
    </source>
</evidence>
<dbReference type="InterPro" id="IPR018628">
    <property type="entry name" value="Coa3_CC"/>
</dbReference>
<protein>
    <recommendedName>
        <fullName evidence="7">Cytochrome c oxidase assembly factor 3</fullName>
    </recommendedName>
</protein>
<keyword evidence="4 7" id="KW-1133">Transmembrane helix</keyword>
<comment type="subcellular location">
    <subcellularLocation>
        <location evidence="1">Mitochondrion membrane</location>
        <topology evidence="1">Single-pass membrane protein</topology>
    </subcellularLocation>
</comment>
<reference evidence="9 10" key="1">
    <citation type="journal article" date="2017" name="Gigascience">
        <title>Genome sequence of the small brown planthopper, Laodelphax striatellus.</title>
        <authorList>
            <person name="Zhu J."/>
            <person name="Jiang F."/>
            <person name="Wang X."/>
            <person name="Yang P."/>
            <person name="Bao Y."/>
            <person name="Zhao W."/>
            <person name="Wang W."/>
            <person name="Lu H."/>
            <person name="Wang Q."/>
            <person name="Cui N."/>
            <person name="Li J."/>
            <person name="Chen X."/>
            <person name="Luo L."/>
            <person name="Yu J."/>
            <person name="Kang L."/>
            <person name="Cui F."/>
        </authorList>
    </citation>
    <scope>NUCLEOTIDE SEQUENCE [LARGE SCALE GENOMIC DNA]</scope>
    <source>
        <strain evidence="9">Lst14</strain>
    </source>
</reference>
<evidence type="ECO:0000256" key="1">
    <source>
        <dbReference type="ARBA" id="ARBA00004304"/>
    </source>
</evidence>
<keyword evidence="7" id="KW-0999">Mitochondrion inner membrane</keyword>
<comment type="caution">
    <text evidence="9">The sequence shown here is derived from an EMBL/GenBank/DDBJ whole genome shotgun (WGS) entry which is preliminary data.</text>
</comment>
<keyword evidence="5 7" id="KW-0496">Mitochondrion</keyword>
<dbReference type="InParanoid" id="A0A482X170"/>
<comment type="function">
    <text evidence="7">Required for assembly of cytochrome c oxidase (complex IV).</text>
</comment>
<feature type="domain" description="Cytochrome c oxidase assembly factor 3 mitochondrial coiled-coil" evidence="8">
    <location>
        <begin position="33"/>
        <end position="81"/>
    </location>
</feature>
<accession>A0A482X170</accession>
<dbReference type="Pfam" id="PF09813">
    <property type="entry name" value="Coa3_cc"/>
    <property type="match status" value="1"/>
</dbReference>
<dbReference type="Proteomes" id="UP000291343">
    <property type="component" value="Unassembled WGS sequence"/>
</dbReference>
<dbReference type="AlphaFoldDB" id="A0A482X170"/>
<feature type="transmembrane region" description="Helical" evidence="7">
    <location>
        <begin position="49"/>
        <end position="69"/>
    </location>
</feature>
<organism evidence="9 10">
    <name type="scientific">Laodelphax striatellus</name>
    <name type="common">Small brown planthopper</name>
    <name type="synonym">Delphax striatella</name>
    <dbReference type="NCBI Taxonomy" id="195883"/>
    <lineage>
        <taxon>Eukaryota</taxon>
        <taxon>Metazoa</taxon>
        <taxon>Ecdysozoa</taxon>
        <taxon>Arthropoda</taxon>
        <taxon>Hexapoda</taxon>
        <taxon>Insecta</taxon>
        <taxon>Pterygota</taxon>
        <taxon>Neoptera</taxon>
        <taxon>Paraneoptera</taxon>
        <taxon>Hemiptera</taxon>
        <taxon>Auchenorrhyncha</taxon>
        <taxon>Fulgoroidea</taxon>
        <taxon>Delphacidae</taxon>
        <taxon>Criomorphinae</taxon>
        <taxon>Laodelphax</taxon>
    </lineage>
</organism>
<evidence type="ECO:0000313" key="9">
    <source>
        <dbReference type="EMBL" id="RZF39569.1"/>
    </source>
</evidence>
<sequence>MEQKPMEKVDLSKESGLMHKSTVDYMKIVEQQNLERVQRLKKIKARNGITGLALGAIAFGIYGYSIAAIKQETFLDDFEEPELVPKKEAL</sequence>
<comment type="subunit">
    <text evidence="7">Component of 250-400 kDa complexes called cytochrome oxidase assembly intermediates or COA complexes.</text>
</comment>
<name>A0A482X170_LAOST</name>
<dbReference type="GO" id="GO:0033617">
    <property type="term" value="P:mitochondrial respiratory chain complex IV assembly"/>
    <property type="evidence" value="ECO:0007669"/>
    <property type="project" value="UniProtKB-UniRule"/>
</dbReference>
<dbReference type="STRING" id="195883.A0A482X170"/>
<gene>
    <name evidence="9" type="ORF">LSTR_LSTR001090</name>
</gene>
<dbReference type="OrthoDB" id="10018333at2759"/>
<evidence type="ECO:0000256" key="6">
    <source>
        <dbReference type="ARBA" id="ARBA00023136"/>
    </source>
</evidence>
<dbReference type="GO" id="GO:0005743">
    <property type="term" value="C:mitochondrial inner membrane"/>
    <property type="evidence" value="ECO:0007669"/>
    <property type="project" value="UniProtKB-UniRule"/>
</dbReference>
<evidence type="ECO:0000256" key="7">
    <source>
        <dbReference type="RuleBase" id="RU367056"/>
    </source>
</evidence>
<evidence type="ECO:0000256" key="4">
    <source>
        <dbReference type="ARBA" id="ARBA00022989"/>
    </source>
</evidence>
<dbReference type="EMBL" id="QKKF02019844">
    <property type="protein sequence ID" value="RZF39569.1"/>
    <property type="molecule type" value="Genomic_DNA"/>
</dbReference>
<comment type="similarity">
    <text evidence="2 7">Belongs to the COA3 family.</text>
</comment>
<dbReference type="FunCoup" id="A0A482X170">
    <property type="interactions" value="299"/>
</dbReference>
<dbReference type="InterPro" id="IPR041752">
    <property type="entry name" value="Coa3"/>
</dbReference>
<proteinExistence type="inferred from homology"/>
<evidence type="ECO:0000256" key="3">
    <source>
        <dbReference type="ARBA" id="ARBA00022692"/>
    </source>
</evidence>
<evidence type="ECO:0000256" key="2">
    <source>
        <dbReference type="ARBA" id="ARBA00007035"/>
    </source>
</evidence>
<dbReference type="PANTHER" id="PTHR15642:SF3">
    <property type="entry name" value="CYTOCHROME C OXIDASE ASSEMBLY FACTOR 3 HOMOLOG, MITOCHONDRIAL"/>
    <property type="match status" value="1"/>
</dbReference>
<keyword evidence="3 7" id="KW-0812">Transmembrane</keyword>
<keyword evidence="10" id="KW-1185">Reference proteome</keyword>
<evidence type="ECO:0000313" key="10">
    <source>
        <dbReference type="Proteomes" id="UP000291343"/>
    </source>
</evidence>
<dbReference type="PANTHER" id="PTHR15642">
    <property type="entry name" value="CYTOCHROME C OXIDASE ASSEMBLY FACTOR 3, MITOCHONDRIAL"/>
    <property type="match status" value="1"/>
</dbReference>
<keyword evidence="6 7" id="KW-0472">Membrane</keyword>
<evidence type="ECO:0000259" key="8">
    <source>
        <dbReference type="Pfam" id="PF09813"/>
    </source>
</evidence>